<keyword evidence="2" id="KW-0815">Transposition</keyword>
<protein>
    <submittedName>
        <fullName evidence="11">IS607 family element RNA-guided endonuclease TnpB</fullName>
    </submittedName>
</protein>
<keyword evidence="4" id="KW-0862">Zinc</keyword>
<evidence type="ECO:0000256" key="4">
    <source>
        <dbReference type="ARBA" id="ARBA00022833"/>
    </source>
</evidence>
<proteinExistence type="inferred from homology"/>
<feature type="compositionally biased region" description="Basic and acidic residues" evidence="7">
    <location>
        <begin position="442"/>
        <end position="457"/>
    </location>
</feature>
<dbReference type="Pfam" id="PF12323">
    <property type="entry name" value="HTH_OrfB_IS605"/>
    <property type="match status" value="1"/>
</dbReference>
<keyword evidence="11" id="KW-0378">Hydrolase</keyword>
<keyword evidence="11" id="KW-0540">Nuclease</keyword>
<feature type="domain" description="Probable transposase IS891/IS1136/IS1341" evidence="8">
    <location>
        <begin position="214"/>
        <end position="331"/>
    </location>
</feature>
<accession>A0ABN2Y5S7</accession>
<dbReference type="Pfam" id="PF01385">
    <property type="entry name" value="OrfB_IS605"/>
    <property type="match status" value="1"/>
</dbReference>
<evidence type="ECO:0000259" key="9">
    <source>
        <dbReference type="Pfam" id="PF07282"/>
    </source>
</evidence>
<sequence>MRICGCVSSELWRRPGFTDRGLSVASVTVRVVMVTQAYRFALDPTPRQKQALCSHAGAARFAWNWGLDACRDRHDAEGKWWSGVELHRLWNQVKKTNPALGWWSENSKCVYQEAFRDLDRALRDFVRSRNGTREGRRLGFPRFKKRGRCRDSFRFGSGAMRCAGRTVTLPRLGTIATHESTRKLARRLGNGTARILSATVSRAAHRWFVSFTVQVDRTVPGRHARPGSAVGVDLGVKTLLTAVDDHGGVTEIAGPKALRAGLRKLQRLSKAHSRAQRGSANRAKAAGRLARHHARVANVRADALHKATTALAARYETVVVEDLNVTGMVANRRMARAVADQGFAAVRRMLKYKTGWNGGRLVVADRWFPSSKTCSGCGGRKPSLSLSERTFRCEACDLVLGRDVNAAINLRDLAASGAERRNACGGDARPGPAGQPPGKQEPGNRERGQDRDRRRASDGYPNSGYPYPLTFQVTVTS</sequence>
<evidence type="ECO:0000256" key="7">
    <source>
        <dbReference type="SAM" id="MobiDB-lite"/>
    </source>
</evidence>
<dbReference type="InterPro" id="IPR001959">
    <property type="entry name" value="Transposase"/>
</dbReference>
<comment type="caution">
    <text evidence="11">The sequence shown here is derived from an EMBL/GenBank/DDBJ whole genome shotgun (WGS) entry which is preliminary data.</text>
</comment>
<evidence type="ECO:0000256" key="6">
    <source>
        <dbReference type="ARBA" id="ARBA00023172"/>
    </source>
</evidence>
<dbReference type="NCBIfam" id="NF040570">
    <property type="entry name" value="guided_TnpB"/>
    <property type="match status" value="1"/>
</dbReference>
<keyword evidence="3" id="KW-0479">Metal-binding</keyword>
<dbReference type="NCBIfam" id="TIGR01766">
    <property type="entry name" value="IS200/IS605 family accessory protein TnpB-like domain"/>
    <property type="match status" value="1"/>
</dbReference>
<dbReference type="GO" id="GO:0004519">
    <property type="term" value="F:endonuclease activity"/>
    <property type="evidence" value="ECO:0007669"/>
    <property type="project" value="UniProtKB-KW"/>
</dbReference>
<dbReference type="Pfam" id="PF07282">
    <property type="entry name" value="Cas12f1-like_TNB"/>
    <property type="match status" value="1"/>
</dbReference>
<evidence type="ECO:0000313" key="11">
    <source>
        <dbReference type="EMBL" id="GAA2122179.1"/>
    </source>
</evidence>
<dbReference type="InterPro" id="IPR053470">
    <property type="entry name" value="RNA-guided_DNA_endonuclease"/>
</dbReference>
<dbReference type="EMBL" id="BAAAMR010000004">
    <property type="protein sequence ID" value="GAA2122179.1"/>
    <property type="molecule type" value="Genomic_DNA"/>
</dbReference>
<feature type="region of interest" description="Disordered" evidence="7">
    <location>
        <begin position="421"/>
        <end position="477"/>
    </location>
</feature>
<evidence type="ECO:0000256" key="3">
    <source>
        <dbReference type="ARBA" id="ARBA00022723"/>
    </source>
</evidence>
<feature type="domain" description="Cas12f1-like TNB" evidence="9">
    <location>
        <begin position="343"/>
        <end position="410"/>
    </location>
</feature>
<dbReference type="InterPro" id="IPR021027">
    <property type="entry name" value="Transposase_put_HTH"/>
</dbReference>
<evidence type="ECO:0000259" key="8">
    <source>
        <dbReference type="Pfam" id="PF01385"/>
    </source>
</evidence>
<dbReference type="InterPro" id="IPR010095">
    <property type="entry name" value="Cas12f1-like_TNB"/>
</dbReference>
<evidence type="ECO:0000256" key="2">
    <source>
        <dbReference type="ARBA" id="ARBA00022578"/>
    </source>
</evidence>
<gene>
    <name evidence="11" type="primary">tnpB_2</name>
    <name evidence="11" type="ORF">GCM10009727_08070</name>
</gene>
<dbReference type="Proteomes" id="UP001501020">
    <property type="component" value="Unassembled WGS sequence"/>
</dbReference>
<name>A0ABN2Y5S7_9ACTN</name>
<keyword evidence="12" id="KW-1185">Reference proteome</keyword>
<feature type="domain" description="Transposase putative helix-turn-helix" evidence="10">
    <location>
        <begin position="33"/>
        <end position="79"/>
    </location>
</feature>
<evidence type="ECO:0000256" key="1">
    <source>
        <dbReference type="ARBA" id="ARBA00008761"/>
    </source>
</evidence>
<keyword evidence="5" id="KW-0238">DNA-binding</keyword>
<keyword evidence="11" id="KW-0255">Endonuclease</keyword>
<keyword evidence="6" id="KW-0233">DNA recombination</keyword>
<evidence type="ECO:0000256" key="5">
    <source>
        <dbReference type="ARBA" id="ARBA00023125"/>
    </source>
</evidence>
<evidence type="ECO:0000313" key="12">
    <source>
        <dbReference type="Proteomes" id="UP001501020"/>
    </source>
</evidence>
<organism evidence="11 12">
    <name type="scientific">Actinomadura napierensis</name>
    <dbReference type="NCBI Taxonomy" id="267854"/>
    <lineage>
        <taxon>Bacteria</taxon>
        <taxon>Bacillati</taxon>
        <taxon>Actinomycetota</taxon>
        <taxon>Actinomycetes</taxon>
        <taxon>Streptosporangiales</taxon>
        <taxon>Thermomonosporaceae</taxon>
        <taxon>Actinomadura</taxon>
    </lineage>
</organism>
<evidence type="ECO:0000259" key="10">
    <source>
        <dbReference type="Pfam" id="PF12323"/>
    </source>
</evidence>
<comment type="similarity">
    <text evidence="1">In the C-terminal section; belongs to the transposase 35 family.</text>
</comment>
<dbReference type="NCBIfam" id="NF038280">
    <property type="entry name" value="IS607_TnpB"/>
    <property type="match status" value="1"/>
</dbReference>
<reference evidence="11 12" key="1">
    <citation type="journal article" date="2019" name="Int. J. Syst. Evol. Microbiol.">
        <title>The Global Catalogue of Microorganisms (GCM) 10K type strain sequencing project: providing services to taxonomists for standard genome sequencing and annotation.</title>
        <authorList>
            <consortium name="The Broad Institute Genomics Platform"/>
            <consortium name="The Broad Institute Genome Sequencing Center for Infectious Disease"/>
            <person name="Wu L."/>
            <person name="Ma J."/>
        </authorList>
    </citation>
    <scope>NUCLEOTIDE SEQUENCE [LARGE SCALE GENOMIC DNA]</scope>
    <source>
        <strain evidence="11 12">JCM 13850</strain>
    </source>
</reference>